<reference evidence="7 9" key="1">
    <citation type="submission" date="2015-11" db="EMBL/GenBank/DDBJ databases">
        <title>Genomic analysis of 38 Legionella species identifies large and diverse effector repertoires.</title>
        <authorList>
            <person name="Burstein D."/>
            <person name="Amaro F."/>
            <person name="Zusman T."/>
            <person name="Lifshitz Z."/>
            <person name="Cohen O."/>
            <person name="Gilbert J.A."/>
            <person name="Pupko T."/>
            <person name="Shuman H.A."/>
            <person name="Segal G."/>
        </authorList>
    </citation>
    <scope>NUCLEOTIDE SEQUENCE [LARGE SCALE GENOMIC DNA]</scope>
    <source>
        <strain evidence="7 9">WO-44C</strain>
    </source>
</reference>
<dbReference type="STRING" id="453.Lfee_0261"/>
<evidence type="ECO:0000256" key="4">
    <source>
        <dbReference type="ARBA" id="ARBA00022801"/>
    </source>
</evidence>
<organism evidence="7 9">
    <name type="scientific">Legionella feeleii</name>
    <dbReference type="NCBI Taxonomy" id="453"/>
    <lineage>
        <taxon>Bacteria</taxon>
        <taxon>Pseudomonadati</taxon>
        <taxon>Pseudomonadota</taxon>
        <taxon>Gammaproteobacteria</taxon>
        <taxon>Legionellales</taxon>
        <taxon>Legionellaceae</taxon>
        <taxon>Legionella</taxon>
    </lineage>
</organism>
<dbReference type="InterPro" id="IPR004603">
    <property type="entry name" value="DNA_mismatch_endonuc_vsr"/>
</dbReference>
<dbReference type="EC" id="3.1.-.-" evidence="6"/>
<evidence type="ECO:0000256" key="2">
    <source>
        <dbReference type="ARBA" id="ARBA00022759"/>
    </source>
</evidence>
<evidence type="ECO:0000256" key="6">
    <source>
        <dbReference type="PIRNR" id="PIRNR018267"/>
    </source>
</evidence>
<dbReference type="EMBL" id="UASS01000011">
    <property type="protein sequence ID" value="SPX60715.1"/>
    <property type="molecule type" value="Genomic_DNA"/>
</dbReference>
<dbReference type="GO" id="GO:0004519">
    <property type="term" value="F:endonuclease activity"/>
    <property type="evidence" value="ECO:0007669"/>
    <property type="project" value="UniProtKB-KW"/>
</dbReference>
<dbReference type="REBASE" id="383552">
    <property type="entry name" value="V.Lfe12022ORF1448P"/>
</dbReference>
<dbReference type="InterPro" id="IPR011335">
    <property type="entry name" value="Restrct_endonuc-II-like"/>
</dbReference>
<dbReference type="PATRIC" id="fig|453.4.peg.284"/>
<keyword evidence="4 6" id="KW-0378">Hydrolase</keyword>
<dbReference type="EMBL" id="LNYB01000009">
    <property type="protein sequence ID" value="KTD04173.1"/>
    <property type="molecule type" value="Genomic_DNA"/>
</dbReference>
<dbReference type="CDD" id="cd00221">
    <property type="entry name" value="Vsr"/>
    <property type="match status" value="1"/>
</dbReference>
<evidence type="ECO:0000313" key="9">
    <source>
        <dbReference type="Proteomes" id="UP000054698"/>
    </source>
</evidence>
<dbReference type="Pfam" id="PF03852">
    <property type="entry name" value="Vsr"/>
    <property type="match status" value="1"/>
</dbReference>
<evidence type="ECO:0000313" key="7">
    <source>
        <dbReference type="EMBL" id="KTD04173.1"/>
    </source>
</evidence>
<keyword evidence="1 6" id="KW-0540">Nuclease</keyword>
<dbReference type="AlphaFoldDB" id="A0A0W0U911"/>
<comment type="similarity">
    <text evidence="6">Belongs to the vsr family.</text>
</comment>
<keyword evidence="3 6" id="KW-0227">DNA damage</keyword>
<gene>
    <name evidence="8" type="primary">vsr</name>
    <name evidence="7" type="ORF">Lfee_0261</name>
    <name evidence="8" type="ORF">NCTC12022_01447</name>
</gene>
<dbReference type="NCBIfam" id="TIGR00632">
    <property type="entry name" value="vsr"/>
    <property type="match status" value="1"/>
</dbReference>
<dbReference type="SUPFAM" id="SSF52980">
    <property type="entry name" value="Restriction endonuclease-like"/>
    <property type="match status" value="1"/>
</dbReference>
<name>A0A0W0U911_9GAMM</name>
<reference evidence="8 10" key="2">
    <citation type="submission" date="2018-06" db="EMBL/GenBank/DDBJ databases">
        <authorList>
            <consortium name="Pathogen Informatics"/>
            <person name="Doyle S."/>
        </authorList>
    </citation>
    <scope>NUCLEOTIDE SEQUENCE [LARGE SCALE GENOMIC DNA]</scope>
    <source>
        <strain evidence="8 10">NCTC12022</strain>
    </source>
</reference>
<evidence type="ECO:0000313" key="10">
    <source>
        <dbReference type="Proteomes" id="UP000251942"/>
    </source>
</evidence>
<evidence type="ECO:0000313" key="8">
    <source>
        <dbReference type="EMBL" id="SPX60715.1"/>
    </source>
</evidence>
<accession>A0A0W0U911</accession>
<dbReference type="GO" id="GO:0006298">
    <property type="term" value="P:mismatch repair"/>
    <property type="evidence" value="ECO:0007669"/>
    <property type="project" value="UniProtKB-UniRule"/>
</dbReference>
<keyword evidence="5 6" id="KW-0234">DNA repair</keyword>
<evidence type="ECO:0000256" key="3">
    <source>
        <dbReference type="ARBA" id="ARBA00022763"/>
    </source>
</evidence>
<dbReference type="PIRSF" id="PIRSF018267">
    <property type="entry name" value="VSR_endonuc"/>
    <property type="match status" value="1"/>
</dbReference>
<keyword evidence="9" id="KW-1185">Reference proteome</keyword>
<dbReference type="RefSeq" id="WP_058443481.1">
    <property type="nucleotide sequence ID" value="NZ_CAAAHT010000023.1"/>
</dbReference>
<dbReference type="GO" id="GO:0016787">
    <property type="term" value="F:hydrolase activity"/>
    <property type="evidence" value="ECO:0007669"/>
    <property type="project" value="UniProtKB-KW"/>
</dbReference>
<dbReference type="OrthoDB" id="9801520at2"/>
<dbReference type="Proteomes" id="UP000054698">
    <property type="component" value="Unassembled WGS sequence"/>
</dbReference>
<comment type="function">
    <text evidence="6">May nick specific sequences that contain T:G mispairs resulting from m5C-deamination.</text>
</comment>
<keyword evidence="2 6" id="KW-0255">Endonuclease</keyword>
<protein>
    <recommendedName>
        <fullName evidence="6">Very short patch repair endonuclease</fullName>
        <ecNumber evidence="6">3.1.-.-</ecNumber>
    </recommendedName>
</protein>
<dbReference type="Gene3D" id="3.40.960.10">
    <property type="entry name" value="VSR Endonuclease"/>
    <property type="match status" value="1"/>
</dbReference>
<proteinExistence type="inferred from homology"/>
<sequence length="151" mass="18248">MPDIVNKSKRKEMMAGIRSKNTRPELLIRQQLFARGFRYRLHRKDLPGKPDIILKRYNAVIFINGCFWHCHNCHLFKWPQTRQEFWEKKIMSNTLRDGKNYALLKENGWRVLVIWECSLKGKFKQDLSHLMSKIEQWIFSDSEYDNIQGIY</sequence>
<evidence type="ECO:0000256" key="5">
    <source>
        <dbReference type="ARBA" id="ARBA00023204"/>
    </source>
</evidence>
<evidence type="ECO:0000256" key="1">
    <source>
        <dbReference type="ARBA" id="ARBA00022722"/>
    </source>
</evidence>
<dbReference type="Proteomes" id="UP000251942">
    <property type="component" value="Unassembled WGS sequence"/>
</dbReference>